<gene>
    <name evidence="2" type="ORF">ALQ49_101050</name>
</gene>
<evidence type="ECO:0000256" key="1">
    <source>
        <dbReference type="SAM" id="MobiDB-lite"/>
    </source>
</evidence>
<feature type="region of interest" description="Disordered" evidence="1">
    <location>
        <begin position="31"/>
        <end position="52"/>
    </location>
</feature>
<dbReference type="Gene3D" id="1.20.1600.10">
    <property type="entry name" value="Outer membrane efflux proteins (OEP)"/>
    <property type="match status" value="1"/>
</dbReference>
<evidence type="ECO:0000313" key="2">
    <source>
        <dbReference type="EMBL" id="RMN94921.1"/>
    </source>
</evidence>
<keyword evidence="2" id="KW-0449">Lipoprotein</keyword>
<comment type="caution">
    <text evidence="2">The sequence shown here is derived from an EMBL/GenBank/DDBJ whole genome shotgun (WGS) entry which is preliminary data.</text>
</comment>
<sequence length="200" mass="20885">MGSCPGQACSSLLSMPTSLCSDFIDARSSVRTPSSMACSSPRNTDSGVRSSWDTSAMNSRRIFSHTRKSAATSTTGRSLISHEYRAQLGLNSHALGGSSGLQVAQAQTTVESARGDVAQYQSQVLQDCNALRLLVGSDIPDARLPAADAQSVAGSRSTRSWSAAGTLGGFSTSLSRNQPLERFTFIGSAVMSGRTAIDPS</sequence>
<dbReference type="EMBL" id="RBPL01000081">
    <property type="protein sequence ID" value="RMN94921.1"/>
    <property type="molecule type" value="Genomic_DNA"/>
</dbReference>
<dbReference type="AlphaFoldDB" id="A0A3M3RFK7"/>
<proteinExistence type="predicted"/>
<dbReference type="SUPFAM" id="SSF56954">
    <property type="entry name" value="Outer membrane efflux proteins (OEP)"/>
    <property type="match status" value="1"/>
</dbReference>
<organism evidence="2 3">
    <name type="scientific">Pseudomonas syringae pv. apii</name>
    <dbReference type="NCBI Taxonomy" id="81036"/>
    <lineage>
        <taxon>Bacteria</taxon>
        <taxon>Pseudomonadati</taxon>
        <taxon>Pseudomonadota</taxon>
        <taxon>Gammaproteobacteria</taxon>
        <taxon>Pseudomonadales</taxon>
        <taxon>Pseudomonadaceae</taxon>
        <taxon>Pseudomonas</taxon>
    </lineage>
</organism>
<name>A0A3M3RFK7_9PSED</name>
<dbReference type="Proteomes" id="UP000278062">
    <property type="component" value="Unassembled WGS sequence"/>
</dbReference>
<reference evidence="2 3" key="1">
    <citation type="submission" date="2018-08" db="EMBL/GenBank/DDBJ databases">
        <title>Recombination of ecologically and evolutionarily significant loci maintains genetic cohesion in the Pseudomonas syringae species complex.</title>
        <authorList>
            <person name="Dillon M."/>
            <person name="Thakur S."/>
            <person name="Almeida R.N.D."/>
            <person name="Weir B.S."/>
            <person name="Guttman D.S."/>
        </authorList>
    </citation>
    <scope>NUCLEOTIDE SEQUENCE [LARGE SCALE GENOMIC DNA]</scope>
    <source>
        <strain evidence="2 3">1089_5</strain>
    </source>
</reference>
<evidence type="ECO:0000313" key="3">
    <source>
        <dbReference type="Proteomes" id="UP000278062"/>
    </source>
</evidence>
<protein>
    <submittedName>
        <fullName evidence="2">RND efflux system, outer membrane lipoprotein CmeC</fullName>
    </submittedName>
</protein>
<accession>A0A3M3RFK7</accession>